<proteinExistence type="predicted"/>
<dbReference type="EMBL" id="BIMW01000128">
    <property type="protein sequence ID" value="GCE95368.1"/>
    <property type="molecule type" value="Genomic_DNA"/>
</dbReference>
<gene>
    <name evidence="1" type="ORF">NIES46_34310</name>
</gene>
<protein>
    <submittedName>
        <fullName evidence="1">Uncharacterized protein</fullName>
    </submittedName>
</protein>
<dbReference type="Proteomes" id="UP000326169">
    <property type="component" value="Unassembled WGS sequence"/>
</dbReference>
<evidence type="ECO:0000313" key="2">
    <source>
        <dbReference type="Proteomes" id="UP000326169"/>
    </source>
</evidence>
<reference evidence="1 2" key="1">
    <citation type="journal article" date="2019" name="J Genomics">
        <title>The Draft Genome of a Hydrogen-producing Cyanobacterium, Arthrospira platensis NIES-46.</title>
        <authorList>
            <person name="Suzuki S."/>
            <person name="Yamaguchi H."/>
            <person name="Kawachi M."/>
        </authorList>
    </citation>
    <scope>NUCLEOTIDE SEQUENCE [LARGE SCALE GENOMIC DNA]</scope>
    <source>
        <strain evidence="1 2">NIES-46</strain>
    </source>
</reference>
<organism evidence="1 2">
    <name type="scientific">Limnospira platensis NIES-46</name>
    <dbReference type="NCBI Taxonomy" id="1236695"/>
    <lineage>
        <taxon>Bacteria</taxon>
        <taxon>Bacillati</taxon>
        <taxon>Cyanobacteriota</taxon>
        <taxon>Cyanophyceae</taxon>
        <taxon>Oscillatoriophycideae</taxon>
        <taxon>Oscillatoriales</taxon>
        <taxon>Sirenicapillariaceae</taxon>
        <taxon>Limnospira</taxon>
    </lineage>
</organism>
<accession>A0A5M3TBT2</accession>
<comment type="caution">
    <text evidence="1">The sequence shown here is derived from an EMBL/GenBank/DDBJ whole genome shotgun (WGS) entry which is preliminary data.</text>
</comment>
<evidence type="ECO:0000313" key="1">
    <source>
        <dbReference type="EMBL" id="GCE95368.1"/>
    </source>
</evidence>
<name>A0A5M3TBT2_LIMPL</name>
<keyword evidence="2" id="KW-1185">Reference proteome</keyword>
<sequence length="75" mass="8729">MNSQIFGPLKITRKHDYHSIMAQNISSRHRWHNLDLFSAPNTNNPHLDTKRGLATISEQQPIISDAVIWDKQKYC</sequence>